<dbReference type="EMBL" id="KN818254">
    <property type="protein sequence ID" value="KIL63916.1"/>
    <property type="molecule type" value="Genomic_DNA"/>
</dbReference>
<dbReference type="AlphaFoldDB" id="A0A0C2X3V9"/>
<protein>
    <submittedName>
        <fullName evidence="1">Uncharacterized protein</fullName>
    </submittedName>
</protein>
<name>A0A0C2X3V9_AMAMK</name>
<evidence type="ECO:0000313" key="1">
    <source>
        <dbReference type="EMBL" id="KIL63916.1"/>
    </source>
</evidence>
<dbReference type="OrthoDB" id="5230947at2759"/>
<dbReference type="HOGENOM" id="CLU_2305345_0_0_1"/>
<organism evidence="1 2">
    <name type="scientific">Amanita muscaria (strain Koide BX008)</name>
    <dbReference type="NCBI Taxonomy" id="946122"/>
    <lineage>
        <taxon>Eukaryota</taxon>
        <taxon>Fungi</taxon>
        <taxon>Dikarya</taxon>
        <taxon>Basidiomycota</taxon>
        <taxon>Agaricomycotina</taxon>
        <taxon>Agaricomycetes</taxon>
        <taxon>Agaricomycetidae</taxon>
        <taxon>Agaricales</taxon>
        <taxon>Pluteineae</taxon>
        <taxon>Amanitaceae</taxon>
        <taxon>Amanita</taxon>
    </lineage>
</organism>
<dbReference type="Proteomes" id="UP000054549">
    <property type="component" value="Unassembled WGS sequence"/>
</dbReference>
<gene>
    <name evidence="1" type="ORF">M378DRAFT_647394</name>
</gene>
<reference evidence="1 2" key="1">
    <citation type="submission" date="2014-04" db="EMBL/GenBank/DDBJ databases">
        <title>Evolutionary Origins and Diversification of the Mycorrhizal Mutualists.</title>
        <authorList>
            <consortium name="DOE Joint Genome Institute"/>
            <consortium name="Mycorrhizal Genomics Consortium"/>
            <person name="Kohler A."/>
            <person name="Kuo A."/>
            <person name="Nagy L.G."/>
            <person name="Floudas D."/>
            <person name="Copeland A."/>
            <person name="Barry K.W."/>
            <person name="Cichocki N."/>
            <person name="Veneault-Fourrey C."/>
            <person name="LaButti K."/>
            <person name="Lindquist E.A."/>
            <person name="Lipzen A."/>
            <person name="Lundell T."/>
            <person name="Morin E."/>
            <person name="Murat C."/>
            <person name="Riley R."/>
            <person name="Ohm R."/>
            <person name="Sun H."/>
            <person name="Tunlid A."/>
            <person name="Henrissat B."/>
            <person name="Grigoriev I.V."/>
            <person name="Hibbett D.S."/>
            <person name="Martin F."/>
        </authorList>
    </citation>
    <scope>NUCLEOTIDE SEQUENCE [LARGE SCALE GENOMIC DNA]</scope>
    <source>
        <strain evidence="1 2">Koide BX008</strain>
    </source>
</reference>
<evidence type="ECO:0000313" key="2">
    <source>
        <dbReference type="Proteomes" id="UP000054549"/>
    </source>
</evidence>
<sequence length="100" mass="11066">MVEFLGTASYSIRTKQEVVYIYEPYPTLHPFREQKMGSLFSAIGRALNSIVAAVADAIIAIINGTMSIIGAVFDVVLDILCCRCCSSSRTPHIFRSRHII</sequence>
<accession>A0A0C2X3V9</accession>
<proteinExistence type="predicted"/>
<dbReference type="InParanoid" id="A0A0C2X3V9"/>
<keyword evidence="2" id="KW-1185">Reference proteome</keyword>